<organism evidence="2 3">
    <name type="scientific">Aquabacterium olei</name>
    <dbReference type="NCBI Taxonomy" id="1296669"/>
    <lineage>
        <taxon>Bacteria</taxon>
        <taxon>Pseudomonadati</taxon>
        <taxon>Pseudomonadota</taxon>
        <taxon>Betaproteobacteria</taxon>
        <taxon>Burkholderiales</taxon>
        <taxon>Aquabacterium</taxon>
    </lineage>
</organism>
<dbReference type="AlphaFoldDB" id="A0A2U8FRP7"/>
<evidence type="ECO:0000313" key="2">
    <source>
        <dbReference type="EMBL" id="AWI52956.1"/>
    </source>
</evidence>
<dbReference type="Proteomes" id="UP000244892">
    <property type="component" value="Chromosome"/>
</dbReference>
<protein>
    <recommendedName>
        <fullName evidence="4">ABC transporter substrate-binding protein</fullName>
    </recommendedName>
</protein>
<reference evidence="2 3" key="1">
    <citation type="submission" date="2018-05" db="EMBL/GenBank/DDBJ databases">
        <title>complete genome sequence of Aquabacterium olei NBRC 110486.</title>
        <authorList>
            <person name="Tang B."/>
            <person name="Chang J."/>
            <person name="Zhang L."/>
            <person name="Yang H."/>
        </authorList>
    </citation>
    <scope>NUCLEOTIDE SEQUENCE [LARGE SCALE GENOMIC DNA]</scope>
    <source>
        <strain evidence="2 3">NBRC 110486</strain>
    </source>
</reference>
<name>A0A2U8FRP7_9BURK</name>
<keyword evidence="3" id="KW-1185">Reference proteome</keyword>
<dbReference type="Pfam" id="PF04392">
    <property type="entry name" value="ABC_sub_bind"/>
    <property type="match status" value="1"/>
</dbReference>
<feature type="chain" id="PRO_5015863600" description="ABC transporter substrate-binding protein" evidence="1">
    <location>
        <begin position="26"/>
        <end position="312"/>
    </location>
</feature>
<evidence type="ECO:0000256" key="1">
    <source>
        <dbReference type="SAM" id="SignalP"/>
    </source>
</evidence>
<gene>
    <name evidence="2" type="ORF">DEH84_05585</name>
</gene>
<keyword evidence="1" id="KW-0732">Signal</keyword>
<evidence type="ECO:0008006" key="4">
    <source>
        <dbReference type="Google" id="ProtNLM"/>
    </source>
</evidence>
<dbReference type="PANTHER" id="PTHR35271:SF1">
    <property type="entry name" value="ABC TRANSPORTER, SUBSTRATE-BINDING LIPOPROTEIN"/>
    <property type="match status" value="1"/>
</dbReference>
<dbReference type="PANTHER" id="PTHR35271">
    <property type="entry name" value="ABC TRANSPORTER, SUBSTRATE-BINDING LIPOPROTEIN-RELATED"/>
    <property type="match status" value="1"/>
</dbReference>
<feature type="signal peptide" evidence="1">
    <location>
        <begin position="1"/>
        <end position="25"/>
    </location>
</feature>
<sequence>MINRRQSLLLAAGAALAGATLPLRAAGDSVWVLPSDAGGAHAEALSALQVAWRQSGRRGDLIVLESGQLPAEGHPGAVVTLGSSALRQVHSRAEAQADWARVPVLAALIPREAFTAIWRRPPAWVSAVYLDQPPERYMELIRRVFPKSTRVGVLLGPDGQAMRQVLAEEASERGLQLTPVTVGHPDMLYAALRTALADSDVLLVLPDSTVADAGALQRVLIAAYRQRIPVIAYSPALVRSGAALGLYASPAQVGRQVASMLKHAPQAANWPASRLADGFMIAANEQVCRSLGLDVPEPVALAELIRRQEGGR</sequence>
<proteinExistence type="predicted"/>
<accession>A0A2U8FRP7</accession>
<dbReference type="EMBL" id="CP029210">
    <property type="protein sequence ID" value="AWI52956.1"/>
    <property type="molecule type" value="Genomic_DNA"/>
</dbReference>
<dbReference type="Gene3D" id="3.40.50.2300">
    <property type="match status" value="1"/>
</dbReference>
<evidence type="ECO:0000313" key="3">
    <source>
        <dbReference type="Proteomes" id="UP000244892"/>
    </source>
</evidence>
<dbReference type="KEGG" id="aon:DEH84_05585"/>
<dbReference type="InterPro" id="IPR007487">
    <property type="entry name" value="ABC_transpt-TYRBP-like"/>
</dbReference>